<protein>
    <submittedName>
        <fullName evidence="1">Uncharacterized protein</fullName>
    </submittedName>
</protein>
<dbReference type="Proteomes" id="UP000319160">
    <property type="component" value="Unassembled WGS sequence"/>
</dbReference>
<reference evidence="2" key="1">
    <citation type="submission" date="2019-06" db="EMBL/GenBank/DDBJ databases">
        <title>Draft genome sequence of the griseofulvin-producing fungus Xylaria cubensis strain G536.</title>
        <authorList>
            <person name="Mead M.E."/>
            <person name="Raja H.A."/>
            <person name="Steenwyk J.L."/>
            <person name="Knowles S.L."/>
            <person name="Oberlies N.H."/>
            <person name="Rokas A."/>
        </authorList>
    </citation>
    <scope>NUCLEOTIDE SEQUENCE [LARGE SCALE GENOMIC DNA]</scope>
    <source>
        <strain evidence="2">G536</strain>
    </source>
</reference>
<evidence type="ECO:0000313" key="2">
    <source>
        <dbReference type="Proteomes" id="UP000319160"/>
    </source>
</evidence>
<comment type="caution">
    <text evidence="1">The sequence shown here is derived from an EMBL/GenBank/DDBJ whole genome shotgun (WGS) entry which is preliminary data.</text>
</comment>
<gene>
    <name evidence="1" type="ORF">FHL15_001874</name>
</gene>
<organism evidence="1 2">
    <name type="scientific">Xylaria flabelliformis</name>
    <dbReference type="NCBI Taxonomy" id="2512241"/>
    <lineage>
        <taxon>Eukaryota</taxon>
        <taxon>Fungi</taxon>
        <taxon>Dikarya</taxon>
        <taxon>Ascomycota</taxon>
        <taxon>Pezizomycotina</taxon>
        <taxon>Sordariomycetes</taxon>
        <taxon>Xylariomycetidae</taxon>
        <taxon>Xylariales</taxon>
        <taxon>Xylariaceae</taxon>
        <taxon>Xylaria</taxon>
    </lineage>
</organism>
<dbReference type="EMBL" id="VFLP01000007">
    <property type="protein sequence ID" value="TRX97080.1"/>
    <property type="molecule type" value="Genomic_DNA"/>
</dbReference>
<dbReference type="OrthoDB" id="10611076at2759"/>
<proteinExistence type="predicted"/>
<dbReference type="AlphaFoldDB" id="A0A553IA57"/>
<sequence>MNHDNCCNTSPVWRTFNDKHRRSESIKNPSRSTPMTGFYCKHTLLRNEVSGEAISLAGALQDPRHGSDSTYHVGEPFASHPIVYLVSAFKIPGHGSVKGVKDVLATGSYDYCRGELRLKKVASKPRTAPNYRQSHYPLWSLRNRLVRNGYQFSSSNRCWRVHNSSFCNREPIGLWPGTRVAAPL</sequence>
<name>A0A553IA57_9PEZI</name>
<keyword evidence="2" id="KW-1185">Reference proteome</keyword>
<accession>A0A553IA57</accession>
<evidence type="ECO:0000313" key="1">
    <source>
        <dbReference type="EMBL" id="TRX97080.1"/>
    </source>
</evidence>